<accession>A0AAV8WW13</accession>
<evidence type="ECO:0000256" key="1">
    <source>
        <dbReference type="SAM" id="MobiDB-lite"/>
    </source>
</evidence>
<organism evidence="2 3">
    <name type="scientific">Rhamnusium bicolor</name>
    <dbReference type="NCBI Taxonomy" id="1586634"/>
    <lineage>
        <taxon>Eukaryota</taxon>
        <taxon>Metazoa</taxon>
        <taxon>Ecdysozoa</taxon>
        <taxon>Arthropoda</taxon>
        <taxon>Hexapoda</taxon>
        <taxon>Insecta</taxon>
        <taxon>Pterygota</taxon>
        <taxon>Neoptera</taxon>
        <taxon>Endopterygota</taxon>
        <taxon>Coleoptera</taxon>
        <taxon>Polyphaga</taxon>
        <taxon>Cucujiformia</taxon>
        <taxon>Chrysomeloidea</taxon>
        <taxon>Cerambycidae</taxon>
        <taxon>Lepturinae</taxon>
        <taxon>Rhagiini</taxon>
        <taxon>Rhamnusium</taxon>
    </lineage>
</organism>
<comment type="caution">
    <text evidence="2">The sequence shown here is derived from an EMBL/GenBank/DDBJ whole genome shotgun (WGS) entry which is preliminary data.</text>
</comment>
<sequence length="124" mass="14480">MKNCCVVNSYILYKLKKLPPLILKNFRRRVIDGLLAEKLVELKTKKDNNKEPIQKRSRKVPPEFRFTSSSHQPIRSTRRRCALCSTKANPTRSDWACTICEVGLCLGKTKDCFQRYQLMFNTII</sequence>
<keyword evidence="3" id="KW-1185">Reference proteome</keyword>
<protein>
    <recommendedName>
        <fullName evidence="4">PiggyBac transposable element-derived protein 4 C-terminal zinc-ribbon domain-containing protein</fullName>
    </recommendedName>
</protein>
<evidence type="ECO:0008006" key="4">
    <source>
        <dbReference type="Google" id="ProtNLM"/>
    </source>
</evidence>
<feature type="region of interest" description="Disordered" evidence="1">
    <location>
        <begin position="47"/>
        <end position="71"/>
    </location>
</feature>
<proteinExistence type="predicted"/>
<dbReference type="Proteomes" id="UP001162156">
    <property type="component" value="Unassembled WGS sequence"/>
</dbReference>
<dbReference type="EMBL" id="JANEYF010004703">
    <property type="protein sequence ID" value="KAJ8930305.1"/>
    <property type="molecule type" value="Genomic_DNA"/>
</dbReference>
<dbReference type="AlphaFoldDB" id="A0AAV8WW13"/>
<evidence type="ECO:0000313" key="2">
    <source>
        <dbReference type="EMBL" id="KAJ8930305.1"/>
    </source>
</evidence>
<evidence type="ECO:0000313" key="3">
    <source>
        <dbReference type="Proteomes" id="UP001162156"/>
    </source>
</evidence>
<reference evidence="2" key="1">
    <citation type="journal article" date="2023" name="Insect Mol. Biol.">
        <title>Genome sequencing provides insights into the evolution of gene families encoding plant cell wall-degrading enzymes in longhorned beetles.</title>
        <authorList>
            <person name="Shin N.R."/>
            <person name="Okamura Y."/>
            <person name="Kirsch R."/>
            <person name="Pauchet Y."/>
        </authorList>
    </citation>
    <scope>NUCLEOTIDE SEQUENCE</scope>
    <source>
        <strain evidence="2">RBIC_L_NR</strain>
    </source>
</reference>
<gene>
    <name evidence="2" type="ORF">NQ314_016924</name>
</gene>
<name>A0AAV8WW13_9CUCU</name>